<organism evidence="2">
    <name type="scientific">Cacopsylla melanoneura</name>
    <dbReference type="NCBI Taxonomy" id="428564"/>
    <lineage>
        <taxon>Eukaryota</taxon>
        <taxon>Metazoa</taxon>
        <taxon>Ecdysozoa</taxon>
        <taxon>Arthropoda</taxon>
        <taxon>Hexapoda</taxon>
        <taxon>Insecta</taxon>
        <taxon>Pterygota</taxon>
        <taxon>Neoptera</taxon>
        <taxon>Paraneoptera</taxon>
        <taxon>Hemiptera</taxon>
        <taxon>Sternorrhyncha</taxon>
        <taxon>Psylloidea</taxon>
        <taxon>Psyllidae</taxon>
        <taxon>Psyllinae</taxon>
        <taxon>Cacopsylla</taxon>
    </lineage>
</organism>
<dbReference type="EMBL" id="HBUF01410735">
    <property type="protein sequence ID" value="CAG6738995.1"/>
    <property type="molecule type" value="Transcribed_RNA"/>
</dbReference>
<feature type="chain" id="PRO_5035639393" evidence="1">
    <location>
        <begin position="30"/>
        <end position="192"/>
    </location>
</feature>
<dbReference type="EMBL" id="HBUF01258393">
    <property type="protein sequence ID" value="CAG6682217.1"/>
    <property type="molecule type" value="Transcribed_RNA"/>
</dbReference>
<dbReference type="Pfam" id="PF07898">
    <property type="entry name" value="DUF1676"/>
    <property type="match status" value="1"/>
</dbReference>
<reference evidence="2" key="1">
    <citation type="submission" date="2021-05" db="EMBL/GenBank/DDBJ databases">
        <authorList>
            <person name="Alioto T."/>
            <person name="Alioto T."/>
            <person name="Gomez Garrido J."/>
        </authorList>
    </citation>
    <scope>NUCLEOTIDE SEQUENCE</scope>
</reference>
<dbReference type="InterPro" id="IPR012464">
    <property type="entry name" value="DUF1676"/>
</dbReference>
<proteinExistence type="predicted"/>
<dbReference type="AlphaFoldDB" id="A0A8D8Z166"/>
<dbReference type="PANTHER" id="PTHR21879">
    <property type="entry name" value="FI03362P-RELATED-RELATED"/>
    <property type="match status" value="1"/>
</dbReference>
<protein>
    <submittedName>
        <fullName evidence="2">Uncharacterized protein</fullName>
    </submittedName>
</protein>
<evidence type="ECO:0000313" key="2">
    <source>
        <dbReference type="EMBL" id="CAG6738995.1"/>
    </source>
</evidence>
<feature type="signal peptide" evidence="1">
    <location>
        <begin position="1"/>
        <end position="29"/>
    </location>
</feature>
<name>A0A8D8Z166_9HEMI</name>
<dbReference type="EMBL" id="HBUF01617337">
    <property type="protein sequence ID" value="CAG6780181.1"/>
    <property type="molecule type" value="Transcribed_RNA"/>
</dbReference>
<accession>A0A8D8Z166</accession>
<keyword evidence="1" id="KW-0732">Signal</keyword>
<dbReference type="GO" id="GO:0016020">
    <property type="term" value="C:membrane"/>
    <property type="evidence" value="ECO:0007669"/>
    <property type="project" value="TreeGrafter"/>
</dbReference>
<evidence type="ECO:0000256" key="1">
    <source>
        <dbReference type="SAM" id="SignalP"/>
    </source>
</evidence>
<sequence length="192" mass="21822">MAVSVFRCSLKINFFVCLVLLINFSQCRANDKFDSDDQIRKSAVENNRQEKSLFAENNDYFFGGDFKLVKNIFSDCLHEDFSLCLKLKAVNVLNRALVKDDLDIIDGVRLKRTADVDITQFNPVEVESARNMDSDQKEKQVDQILQKQVSTLFQSRSIESEDSIPDEGKIFIFLVGVVIAYLQLPNGFGGFS</sequence>